<reference evidence="2 3" key="2">
    <citation type="submission" date="2016-02" db="EMBL/GenBank/DDBJ databases">
        <authorList>
            <person name="Wen L."/>
            <person name="He K."/>
            <person name="Yang H."/>
        </authorList>
    </citation>
    <scope>NUCLEOTIDE SEQUENCE [LARGE SCALE GENOMIC DNA]</scope>
    <source>
        <strain evidence="2 3">AGD 8-3</strain>
    </source>
</reference>
<dbReference type="Proteomes" id="UP000063387">
    <property type="component" value="Chromosome"/>
</dbReference>
<gene>
    <name evidence="2" type="ORF">LOKO_01669</name>
</gene>
<accession>A0A0X8HDQ3</accession>
<dbReference type="InterPro" id="IPR042230">
    <property type="entry name" value="CusF_sf"/>
</dbReference>
<dbReference type="OrthoDB" id="6167075at2"/>
<dbReference type="Pfam" id="PF11604">
    <property type="entry name" value="CusF_Ec"/>
    <property type="match status" value="1"/>
</dbReference>
<reference evidence="2 3" key="1">
    <citation type="journal article" date="2016" name="Genome Announc.">
        <title>Draft Genome Sequence of 'Halomonas chromatireducens' Strain AGD 8-3, a Haloalkaliphilic Chromate- and Selenite-Reducing Gammaproteobacterium.</title>
        <authorList>
            <person name="Sharko F.S."/>
            <person name="Shapovalova A.A."/>
            <person name="Tsygankova S.V."/>
            <person name="Komova A.V."/>
            <person name="Boulygina E.S."/>
            <person name="Teslyuk A.B."/>
            <person name="Gotovtsev P.M."/>
            <person name="Namsaraev Z.B."/>
            <person name="Khijniak T.V."/>
            <person name="Nedoluzhko A.V."/>
            <person name="Vasilov R.G."/>
        </authorList>
    </citation>
    <scope>NUCLEOTIDE SEQUENCE [LARGE SCALE GENOMIC DNA]</scope>
    <source>
        <strain evidence="2 3">AGD 8-3</strain>
    </source>
</reference>
<dbReference type="KEGG" id="hco:LOKO_01669"/>
<dbReference type="EMBL" id="CP014226">
    <property type="protein sequence ID" value="AMD00737.1"/>
    <property type="molecule type" value="Genomic_DNA"/>
</dbReference>
<evidence type="ECO:0000256" key="1">
    <source>
        <dbReference type="SAM" id="SignalP"/>
    </source>
</evidence>
<feature type="chain" id="PRO_5007066832" evidence="1">
    <location>
        <begin position="22"/>
        <end position="133"/>
    </location>
</feature>
<dbReference type="RefSeq" id="WP_066447515.1">
    <property type="nucleotide sequence ID" value="NZ_CP014226.1"/>
</dbReference>
<proteinExistence type="predicted"/>
<dbReference type="InterPro" id="IPR021647">
    <property type="entry name" value="CusF_Ec"/>
</dbReference>
<protein>
    <submittedName>
        <fullName evidence="2">Periplasmic copper-binding protein</fullName>
    </submittedName>
</protein>
<sequence length="133" mass="14484">MKSKAILALLVTAILSVPVQADQGHHDHGHHGDGAQEGAGYHEVRGIFLGFDEDQGRITMAHEAVPGVMMAMRMYLHLPEGEALPDLAPGDKVAFQLFSRVEAGQRWYAKDLEPLPAGTELTLPEELREAIGH</sequence>
<organism evidence="2 3">
    <name type="scientific">Halomonas chromatireducens</name>
    <dbReference type="NCBI Taxonomy" id="507626"/>
    <lineage>
        <taxon>Bacteria</taxon>
        <taxon>Pseudomonadati</taxon>
        <taxon>Pseudomonadota</taxon>
        <taxon>Gammaproteobacteria</taxon>
        <taxon>Oceanospirillales</taxon>
        <taxon>Halomonadaceae</taxon>
        <taxon>Halomonas</taxon>
    </lineage>
</organism>
<dbReference type="PATRIC" id="fig|507626.3.peg.1663"/>
<evidence type="ECO:0000313" key="2">
    <source>
        <dbReference type="EMBL" id="AMD00737.1"/>
    </source>
</evidence>
<keyword evidence="3" id="KW-1185">Reference proteome</keyword>
<name>A0A0X8HDQ3_9GAMM</name>
<dbReference type="Gene3D" id="2.40.50.320">
    <property type="entry name" value="Copper binding periplasmic protein CusF"/>
    <property type="match status" value="1"/>
</dbReference>
<feature type="signal peptide" evidence="1">
    <location>
        <begin position="1"/>
        <end position="21"/>
    </location>
</feature>
<evidence type="ECO:0000313" key="3">
    <source>
        <dbReference type="Proteomes" id="UP000063387"/>
    </source>
</evidence>
<dbReference type="STRING" id="507626.LOKO_01669"/>
<dbReference type="AlphaFoldDB" id="A0A0X8HDQ3"/>
<keyword evidence="1" id="KW-0732">Signal</keyword>